<dbReference type="Pfam" id="PF00454">
    <property type="entry name" value="PI3_PI4_kinase"/>
    <property type="match status" value="1"/>
</dbReference>
<evidence type="ECO:0000256" key="4">
    <source>
        <dbReference type="ARBA" id="ARBA00022777"/>
    </source>
</evidence>
<dbReference type="GO" id="GO:0016303">
    <property type="term" value="F:1-phosphatidylinositol-3-kinase activity"/>
    <property type="evidence" value="ECO:0007669"/>
    <property type="project" value="UniProtKB-EC"/>
</dbReference>
<evidence type="ECO:0000256" key="5">
    <source>
        <dbReference type="ARBA" id="ARBA00022840"/>
    </source>
</evidence>
<feature type="compositionally biased region" description="Basic and acidic residues" evidence="8">
    <location>
        <begin position="305"/>
        <end position="314"/>
    </location>
</feature>
<accession>A0ABR3GC20</accession>
<evidence type="ECO:0000313" key="13">
    <source>
        <dbReference type="Proteomes" id="UP001447188"/>
    </source>
</evidence>
<evidence type="ECO:0000256" key="8">
    <source>
        <dbReference type="SAM" id="MobiDB-lite"/>
    </source>
</evidence>
<dbReference type="CDD" id="cd08397">
    <property type="entry name" value="C2_PI3K_class_III"/>
    <property type="match status" value="1"/>
</dbReference>
<dbReference type="SMART" id="SM00142">
    <property type="entry name" value="PI3K_C2"/>
    <property type="match status" value="1"/>
</dbReference>
<keyword evidence="3 7" id="KW-0547">Nucleotide-binding</keyword>
<evidence type="ECO:0000256" key="3">
    <source>
        <dbReference type="ARBA" id="ARBA00022741"/>
    </source>
</evidence>
<sequence length="856" mass="97023">MAKSVMEPFTFASSRSLKMTLNVRIDSLEGARTPLPYTALLADPSLKHVGSNTSNYSDFFLTVQLFADSKPLTVPVQTAYKAFRSHRTWMEWLTIPIQYCDLPLSSQLAITIWDLAGPGKAVPFGGTTVSLFEKDNNLKKGRQKCKIWLAVEADGLSDTTTPSTVASNSEMDRLEKLFKKHELSELPRLDWLDNLAFRQIERVNKQSSSSVERKDEHYLFIEFPRFDFPVVYSDYEYTSSSSLTANSTISPSASSAPSAQRQAPQSNSDAGGTLGFSMRVYDPEITRDNPAESKHRRLVRSHRNGPLDRDLKPNSKIRDELNEKLNYSPTHDLTSEEKDLLWKFRFYLTRDKRGLTKFLKSVAWDDSAECKQAVQLLPQWTEIDVDDALELLGPGFENISVRAYAVDRLRKADDDELQLYLLQLVQALKFERIRPDPNAETTTDSSLANFLIIRACANVTLGNFFYWYLMVETEDTNQDYKRLFSKVAWEFQVALGKMDGGEKRRATIKRQADFVFMIGEISKEIQGLRESRPKKVERLKQLLANGKNELVAFEPVPLPLDPGVTVVGCFPEASNVFKSSLFPLLINLKTESGANYPIIFKTGDDLRQDQLVIQILTLMDKLLRKENLDLKLTPYRILATSAYTGVVQFVDSLSLASIEEGKHAPAAGVLPYLRNNHPDETTETGVKAEVMDTYVKSCAGYCVITYLLGVGDRHLDNLLLTPDGHFFHVDFGFILGRDPKPFAPLMKLCKEMVDGMGGANSVNYANFKSYCYTAYTTLRKSANLILNLFALMVDANIPDIRLEPDKAVLKVKERFNLEMSEEEAIKHFRNLIDESVSSVFPVLIDRMHMFTQRWRK</sequence>
<evidence type="ECO:0000259" key="10">
    <source>
        <dbReference type="PROSITE" id="PS51545"/>
    </source>
</evidence>
<dbReference type="PANTHER" id="PTHR10048">
    <property type="entry name" value="PHOSPHATIDYLINOSITOL KINASE"/>
    <property type="match status" value="1"/>
</dbReference>
<dbReference type="CDD" id="cd00870">
    <property type="entry name" value="PI3Ka_III"/>
    <property type="match status" value="1"/>
</dbReference>
<proteinExistence type="inferred from homology"/>
<dbReference type="Gene3D" id="1.10.1070.11">
    <property type="entry name" value="Phosphatidylinositol 3-/4-kinase, catalytic domain"/>
    <property type="match status" value="1"/>
</dbReference>
<dbReference type="Pfam" id="PF00613">
    <property type="entry name" value="PI3Ka"/>
    <property type="match status" value="1"/>
</dbReference>
<dbReference type="SUPFAM" id="SSF49562">
    <property type="entry name" value="C2 domain (Calcium/lipid-binding domain, CaLB)"/>
    <property type="match status" value="1"/>
</dbReference>
<dbReference type="Gene3D" id="2.60.40.150">
    <property type="entry name" value="C2 domain"/>
    <property type="match status" value="1"/>
</dbReference>
<dbReference type="PROSITE" id="PS50290">
    <property type="entry name" value="PI3_4_KINASE_3"/>
    <property type="match status" value="1"/>
</dbReference>
<protein>
    <recommendedName>
        <fullName evidence="7">Phosphatidylinositol 3-kinase VPS34</fullName>
        <ecNumber evidence="7">2.7.1.137</ecNumber>
    </recommendedName>
</protein>
<dbReference type="PANTHER" id="PTHR10048:SF7">
    <property type="entry name" value="PHOSPHATIDYLINOSITOL 3-KINASE CATALYTIC SUBUNIT TYPE 3"/>
    <property type="match status" value="1"/>
</dbReference>
<gene>
    <name evidence="12" type="primary">VPS34</name>
    <name evidence="12" type="ORF">Q9L58_007862</name>
</gene>
<reference evidence="12 13" key="1">
    <citation type="submission" date="2024-02" db="EMBL/GenBank/DDBJ databases">
        <title>Discinaceae phylogenomics.</title>
        <authorList>
            <person name="Dirks A.C."/>
            <person name="James T.Y."/>
        </authorList>
    </citation>
    <scope>NUCLEOTIDE SEQUENCE [LARGE SCALE GENOMIC DNA]</scope>
    <source>
        <strain evidence="12 13">ACD0624</strain>
    </source>
</reference>
<organism evidence="12 13">
    <name type="scientific">Discina gigas</name>
    <dbReference type="NCBI Taxonomy" id="1032678"/>
    <lineage>
        <taxon>Eukaryota</taxon>
        <taxon>Fungi</taxon>
        <taxon>Dikarya</taxon>
        <taxon>Ascomycota</taxon>
        <taxon>Pezizomycotina</taxon>
        <taxon>Pezizomycetes</taxon>
        <taxon>Pezizales</taxon>
        <taxon>Discinaceae</taxon>
        <taxon>Discina</taxon>
    </lineage>
</organism>
<dbReference type="InterPro" id="IPR002420">
    <property type="entry name" value="PI3K-type_C2_dom"/>
</dbReference>
<keyword evidence="2 7" id="KW-0808">Transferase</keyword>
<evidence type="ECO:0000313" key="12">
    <source>
        <dbReference type="EMBL" id="KAL0633252.1"/>
    </source>
</evidence>
<dbReference type="PIRSF" id="PIRSF000587">
    <property type="entry name" value="PI3K_Vps34"/>
    <property type="match status" value="1"/>
</dbReference>
<keyword evidence="4 7" id="KW-0418">Kinase</keyword>
<dbReference type="InterPro" id="IPR001263">
    <property type="entry name" value="PI3K_accessory_dom"/>
</dbReference>
<dbReference type="Pfam" id="PF00792">
    <property type="entry name" value="PI3K_C2"/>
    <property type="match status" value="1"/>
</dbReference>
<dbReference type="InterPro" id="IPR000403">
    <property type="entry name" value="PI3/4_kinase_cat_dom"/>
</dbReference>
<feature type="domain" description="PIK helical" evidence="10">
    <location>
        <begin position="308"/>
        <end position="494"/>
    </location>
</feature>
<comment type="catalytic activity">
    <reaction evidence="6">
        <text>a 1,2-diacyl-sn-glycero-3-phospho-(1D-myo-inositol) + ATP = a 1,2-diacyl-sn-glycero-3-phospho-(1D-myo-inositol-3-phosphate) + ADP + H(+)</text>
        <dbReference type="Rhea" id="RHEA:12709"/>
        <dbReference type="ChEBI" id="CHEBI:15378"/>
        <dbReference type="ChEBI" id="CHEBI:30616"/>
        <dbReference type="ChEBI" id="CHEBI:57880"/>
        <dbReference type="ChEBI" id="CHEBI:58088"/>
        <dbReference type="ChEBI" id="CHEBI:456216"/>
        <dbReference type="EC" id="2.7.1.137"/>
    </reaction>
    <physiologicalReaction direction="left-to-right" evidence="6">
        <dbReference type="Rhea" id="RHEA:12710"/>
    </physiologicalReaction>
</comment>
<dbReference type="EC" id="2.7.1.137" evidence="7"/>
<feature type="region of interest" description="Disordered" evidence="8">
    <location>
        <begin position="243"/>
        <end position="274"/>
    </location>
</feature>
<dbReference type="CDD" id="cd00896">
    <property type="entry name" value="PI3Kc_III"/>
    <property type="match status" value="1"/>
</dbReference>
<dbReference type="EMBL" id="JBBBZM010000132">
    <property type="protein sequence ID" value="KAL0633252.1"/>
    <property type="molecule type" value="Genomic_DNA"/>
</dbReference>
<evidence type="ECO:0000256" key="6">
    <source>
        <dbReference type="ARBA" id="ARBA00023985"/>
    </source>
</evidence>
<keyword evidence="13" id="KW-1185">Reference proteome</keyword>
<dbReference type="InterPro" id="IPR036940">
    <property type="entry name" value="PI3/4_kinase_cat_sf"/>
</dbReference>
<dbReference type="Gene3D" id="3.30.1010.10">
    <property type="entry name" value="Phosphatidylinositol 3-kinase Catalytic Subunit, Chain A, domain 4"/>
    <property type="match status" value="1"/>
</dbReference>
<comment type="similarity">
    <text evidence="1">Belongs to the PI3/PI4-kinase family. Type III PI4K subfamily.</text>
</comment>
<comment type="caution">
    <text evidence="12">The sequence shown here is derived from an EMBL/GenBank/DDBJ whole genome shotgun (WGS) entry which is preliminary data.</text>
</comment>
<dbReference type="SMART" id="SM00146">
    <property type="entry name" value="PI3Kc"/>
    <property type="match status" value="1"/>
</dbReference>
<feature type="compositionally biased region" description="Basic residues" evidence="8">
    <location>
        <begin position="294"/>
        <end position="303"/>
    </location>
</feature>
<evidence type="ECO:0000259" key="9">
    <source>
        <dbReference type="PROSITE" id="PS50290"/>
    </source>
</evidence>
<name>A0ABR3GC20_9PEZI</name>
<dbReference type="Proteomes" id="UP001447188">
    <property type="component" value="Unassembled WGS sequence"/>
</dbReference>
<feature type="region of interest" description="Disordered" evidence="8">
    <location>
        <begin position="286"/>
        <end position="314"/>
    </location>
</feature>
<dbReference type="SUPFAM" id="SSF56112">
    <property type="entry name" value="Protein kinase-like (PK-like)"/>
    <property type="match status" value="1"/>
</dbReference>
<dbReference type="InterPro" id="IPR008290">
    <property type="entry name" value="PI3K_Vps34"/>
</dbReference>
<evidence type="ECO:0000256" key="1">
    <source>
        <dbReference type="ARBA" id="ARBA00006209"/>
    </source>
</evidence>
<dbReference type="InterPro" id="IPR016024">
    <property type="entry name" value="ARM-type_fold"/>
</dbReference>
<feature type="domain" description="C2 PI3K-type" evidence="11">
    <location>
        <begin position="37"/>
        <end position="187"/>
    </location>
</feature>
<dbReference type="PROSITE" id="PS51545">
    <property type="entry name" value="PIK_HELICAL"/>
    <property type="match status" value="1"/>
</dbReference>
<evidence type="ECO:0000256" key="7">
    <source>
        <dbReference type="PIRNR" id="PIRNR000587"/>
    </source>
</evidence>
<keyword evidence="5 7" id="KW-0067">ATP-binding</keyword>
<dbReference type="InterPro" id="IPR011009">
    <property type="entry name" value="Kinase-like_dom_sf"/>
</dbReference>
<evidence type="ECO:0000259" key="11">
    <source>
        <dbReference type="PROSITE" id="PS51547"/>
    </source>
</evidence>
<feature type="compositionally biased region" description="Low complexity" evidence="8">
    <location>
        <begin position="243"/>
        <end position="268"/>
    </location>
</feature>
<dbReference type="InterPro" id="IPR018936">
    <property type="entry name" value="PI3/4_kinase_CS"/>
</dbReference>
<evidence type="ECO:0000256" key="2">
    <source>
        <dbReference type="ARBA" id="ARBA00022679"/>
    </source>
</evidence>
<dbReference type="InterPro" id="IPR042236">
    <property type="entry name" value="PI3K_accessory_sf"/>
</dbReference>
<dbReference type="Gene3D" id="1.25.40.70">
    <property type="entry name" value="Phosphatidylinositol 3-kinase, accessory domain (PIK)"/>
    <property type="match status" value="1"/>
</dbReference>
<dbReference type="PROSITE" id="PS00916">
    <property type="entry name" value="PI3_4_KINASE_2"/>
    <property type="match status" value="1"/>
</dbReference>
<dbReference type="InterPro" id="IPR057756">
    <property type="entry name" value="PI3-kinase_type3/VPS34_cat"/>
</dbReference>
<dbReference type="PROSITE" id="PS51547">
    <property type="entry name" value="C2_PI3K"/>
    <property type="match status" value="1"/>
</dbReference>
<dbReference type="InterPro" id="IPR035892">
    <property type="entry name" value="C2_domain_sf"/>
</dbReference>
<dbReference type="InterPro" id="IPR015433">
    <property type="entry name" value="PI3/4_kinase"/>
</dbReference>
<dbReference type="SUPFAM" id="SSF48371">
    <property type="entry name" value="ARM repeat"/>
    <property type="match status" value="1"/>
</dbReference>
<feature type="domain" description="PI3K/PI4K catalytic" evidence="9">
    <location>
        <begin position="570"/>
        <end position="840"/>
    </location>
</feature>
<dbReference type="SMART" id="SM00145">
    <property type="entry name" value="PI3Ka"/>
    <property type="match status" value="1"/>
</dbReference>
<dbReference type="PROSITE" id="PS00915">
    <property type="entry name" value="PI3_4_KINASE_1"/>
    <property type="match status" value="1"/>
</dbReference>